<organism evidence="2 3">
    <name type="scientific">Venturia nashicola</name>
    <dbReference type="NCBI Taxonomy" id="86259"/>
    <lineage>
        <taxon>Eukaryota</taxon>
        <taxon>Fungi</taxon>
        <taxon>Dikarya</taxon>
        <taxon>Ascomycota</taxon>
        <taxon>Pezizomycotina</taxon>
        <taxon>Dothideomycetes</taxon>
        <taxon>Pleosporomycetidae</taxon>
        <taxon>Venturiales</taxon>
        <taxon>Venturiaceae</taxon>
        <taxon>Venturia</taxon>
    </lineage>
</organism>
<name>A0A4Z1P138_9PEZI</name>
<dbReference type="AlphaFoldDB" id="A0A4Z1P138"/>
<accession>A0A4Z1P138</accession>
<evidence type="ECO:0000313" key="2">
    <source>
        <dbReference type="EMBL" id="TID19786.1"/>
    </source>
</evidence>
<feature type="region of interest" description="Disordered" evidence="1">
    <location>
        <begin position="159"/>
        <end position="183"/>
    </location>
</feature>
<evidence type="ECO:0000256" key="1">
    <source>
        <dbReference type="SAM" id="MobiDB-lite"/>
    </source>
</evidence>
<proteinExistence type="predicted"/>
<comment type="caution">
    <text evidence="2">The sequence shown here is derived from an EMBL/GenBank/DDBJ whole genome shotgun (WGS) entry which is preliminary data.</text>
</comment>
<dbReference type="EMBL" id="SNSC02000012">
    <property type="protein sequence ID" value="TID19786.1"/>
    <property type="molecule type" value="Genomic_DNA"/>
</dbReference>
<dbReference type="Proteomes" id="UP000298493">
    <property type="component" value="Unassembled WGS sequence"/>
</dbReference>
<reference evidence="2 3" key="1">
    <citation type="submission" date="2019-04" db="EMBL/GenBank/DDBJ databases">
        <title>High contiguity whole genome sequence and gene annotation resource for two Venturia nashicola isolates.</title>
        <authorList>
            <person name="Prokchorchik M."/>
            <person name="Won K."/>
            <person name="Lee Y."/>
            <person name="Choi E.D."/>
            <person name="Segonzac C."/>
            <person name="Sohn K.H."/>
        </authorList>
    </citation>
    <scope>NUCLEOTIDE SEQUENCE [LARGE SCALE GENOMIC DNA]</scope>
    <source>
        <strain evidence="2 3">PRI2</strain>
    </source>
</reference>
<keyword evidence="3" id="KW-1185">Reference proteome</keyword>
<protein>
    <submittedName>
        <fullName evidence="2">Uncharacterized protein</fullName>
    </submittedName>
</protein>
<gene>
    <name evidence="2" type="ORF">E6O75_ATG07124</name>
</gene>
<evidence type="ECO:0000313" key="3">
    <source>
        <dbReference type="Proteomes" id="UP000298493"/>
    </source>
</evidence>
<sequence length="183" mass="20019">MIDVTVPDLPEWLSTGGNLPANCEAMFLLGALRRDNPIVSSCDVVPVLSTAEPFMWGGGKRRASLRVGDDERVCGGADDEMRRMNSIAEQREVTDSYRAMEVGGVSSNGGRECIKQWRSRVYRAMEVASVSSNGGRECIEQWRSGVVLKCTQEKPSLQRVATADGSQKPMQKRGPIGAIRVKT</sequence>